<dbReference type="SUPFAM" id="SSF52058">
    <property type="entry name" value="L domain-like"/>
    <property type="match status" value="1"/>
</dbReference>
<dbReference type="KEGG" id="taes:123153968"/>
<dbReference type="Pfam" id="PF23247">
    <property type="entry name" value="LRR_RPS2"/>
    <property type="match status" value="1"/>
</dbReference>
<feature type="domain" description="Disease resistance R13L4/SHOC-2-like LRR" evidence="7">
    <location>
        <begin position="532"/>
        <end position="735"/>
    </location>
</feature>
<dbReference type="Gene3D" id="3.80.10.10">
    <property type="entry name" value="Ribonuclease Inhibitor"/>
    <property type="match status" value="2"/>
</dbReference>
<dbReference type="PROSITE" id="PS51450">
    <property type="entry name" value="LRR"/>
    <property type="match status" value="1"/>
</dbReference>
<evidence type="ECO:0000256" key="4">
    <source>
        <dbReference type="ARBA" id="ARBA00022840"/>
    </source>
</evidence>
<dbReference type="Gramene" id="TraesCS7A03G1375300.1">
    <property type="protein sequence ID" value="TraesCS7A03G1375300.1.CDS1"/>
    <property type="gene ID" value="TraesCS7A03G1375300"/>
</dbReference>
<dbReference type="GO" id="GO:0005524">
    <property type="term" value="F:ATP binding"/>
    <property type="evidence" value="ECO:0007669"/>
    <property type="project" value="UniProtKB-KW"/>
</dbReference>
<proteinExistence type="inferred from homology"/>
<dbReference type="InterPro" id="IPR027417">
    <property type="entry name" value="P-loop_NTPase"/>
</dbReference>
<evidence type="ECO:0000259" key="7">
    <source>
        <dbReference type="Pfam" id="PF23598"/>
    </source>
</evidence>
<dbReference type="AlphaFoldDB" id="A0A3B6RTF5"/>
<dbReference type="PRINTS" id="PR00364">
    <property type="entry name" value="DISEASERSIST"/>
</dbReference>
<dbReference type="Gene3D" id="1.10.8.430">
    <property type="entry name" value="Helical domain of apoptotic protease-activating factors"/>
    <property type="match status" value="1"/>
</dbReference>
<dbReference type="GO" id="GO:0006952">
    <property type="term" value="P:defense response"/>
    <property type="evidence" value="ECO:0007669"/>
    <property type="project" value="UniProtKB-KW"/>
</dbReference>
<dbReference type="GeneID" id="123153968"/>
<dbReference type="Pfam" id="PF00931">
    <property type="entry name" value="NB-ARC"/>
    <property type="match status" value="1"/>
</dbReference>
<keyword evidence="4" id="KW-0067">ATP-binding</keyword>
<dbReference type="Pfam" id="PF23598">
    <property type="entry name" value="LRR_14"/>
    <property type="match status" value="1"/>
</dbReference>
<feature type="domain" description="Disease resistance protein At4g27190-like leucine-rich repeats" evidence="6">
    <location>
        <begin position="764"/>
        <end position="871"/>
    </location>
</feature>
<evidence type="ECO:0000256" key="2">
    <source>
        <dbReference type="ARBA" id="ARBA00022737"/>
    </source>
</evidence>
<keyword evidence="9" id="KW-1185">Reference proteome</keyword>
<dbReference type="STRING" id="4565.A0A3B6RTF5"/>
<evidence type="ECO:0000259" key="6">
    <source>
        <dbReference type="Pfam" id="PF23247"/>
    </source>
</evidence>
<evidence type="ECO:0000313" key="8">
    <source>
        <dbReference type="EnsemblPlants" id="TraesCS7A02G564000.1.cds1"/>
    </source>
</evidence>
<dbReference type="InterPro" id="IPR002182">
    <property type="entry name" value="NB-ARC"/>
</dbReference>
<gene>
    <name evidence="8" type="primary">LOC123153968</name>
</gene>
<dbReference type="Gramene" id="TraesCS7A02G564000.1">
    <property type="protein sequence ID" value="TraesCS7A02G564000.1.cds1"/>
    <property type="gene ID" value="TraesCS7A02G564000"/>
</dbReference>
<dbReference type="RefSeq" id="XP_044428749.1">
    <property type="nucleotide sequence ID" value="XM_044572814.1"/>
</dbReference>
<dbReference type="InterPro" id="IPR057135">
    <property type="entry name" value="At4g27190-like_LRR"/>
</dbReference>
<dbReference type="OMA" id="MRANEDI"/>
<dbReference type="InterPro" id="IPR001611">
    <property type="entry name" value="Leu-rich_rpt"/>
</dbReference>
<keyword evidence="3" id="KW-0611">Plant defense</keyword>
<evidence type="ECO:0000256" key="1">
    <source>
        <dbReference type="ARBA" id="ARBA00008894"/>
    </source>
</evidence>
<evidence type="ECO:0000313" key="9">
    <source>
        <dbReference type="Proteomes" id="UP000019116"/>
    </source>
</evidence>
<dbReference type="FunFam" id="3.40.50.300:FF:001091">
    <property type="entry name" value="Probable disease resistance protein At1g61300"/>
    <property type="match status" value="1"/>
</dbReference>
<sequence>MAPPYGMLSPVVGLLVKGIWKPIKKHCGDCLKPGNKIDDLETSWDGLKVHVDTIAEQIQLGKRPRVQTTKWIENAQSMADKSHAIINKFEGRSKHMLGCSWNCWFNYGIGRAARKSKKEVDELKEGAPQDDHLFTLLPPVGIELPLPPHIVGQNEYMDKIVGCIEEGSTRLAGICGMGGAGKTTLLKQLNNTFSCTAEMHTFHHVIYVEIGQQPNLRTVQQSIASQLGLTLGHEDMTSRSASLYNFLKERKFLLLMDNLWQPLDLEKVGIPQEHIQNSPQNRQMIVITSRDQQICRRMQAHSEVFMLQKLKFEEAWSLFEVNVGCSRLTNTNAQIRAYAESIVHKCGGLPLALKIVGQAMASKESEQEWEFVVMLLQRSQFNQVPDAYAESDLYHVLYISYEQLPDTRTKQCFLSFTLKVEDYVYVPYAIHLWMGHGLLDEDNDMRTNDLRGHAVVGCLKRACLLEEHSRGKNYLSMHDTVKGLALWIIQNKQGDGPSKNWLVHKGDKTMKLEDWCTAHRISLHNLKDVVIPSSVPWRWLLTLILTRSNIIGNVPTGFFKTAPSLTFLDISRTNIRELPSDVGELVNLQHLDLSSTPIQSIPMELQHLKCLRYLYLGYTYELVTIPNGTISALTTLRVFDLYSSGTFLEDTTQACIKELESSAWIQSLGFTVSDSNSLQRILNYSKASLKSLCLREVKGLPHLHIAPGFFSKTKVHELERLTLKGMESLKELYIGDTIVDSDWHFGKLDKLTFWNLRELEVVVWKGVVPHACFPKLHVLLISDCHNIRTVSWIKQLPCLGEVYLIHCDSMLELVAAAEGGGSMSSAADSFPRLKVLGLSGLGNLHNICDGTPVFPCLKRLLVYNCSRLAKLPFGLYKEECVPVILGRQDWWEQLVWENSSTESTLNSFFRELPSSFQGNFEDVRRALTRY</sequence>
<reference evidence="8" key="2">
    <citation type="submission" date="2018-10" db="UniProtKB">
        <authorList>
            <consortium name="EnsemblPlants"/>
        </authorList>
    </citation>
    <scope>IDENTIFICATION</scope>
</reference>
<feature type="domain" description="NB-ARC" evidence="5">
    <location>
        <begin position="156"/>
        <end position="324"/>
    </location>
</feature>
<evidence type="ECO:0000256" key="3">
    <source>
        <dbReference type="ARBA" id="ARBA00022821"/>
    </source>
</evidence>
<keyword evidence="4" id="KW-0547">Nucleotide-binding</keyword>
<dbReference type="GO" id="GO:0043531">
    <property type="term" value="F:ADP binding"/>
    <property type="evidence" value="ECO:0007669"/>
    <property type="project" value="InterPro"/>
</dbReference>
<dbReference type="PANTHER" id="PTHR33463:SF204">
    <property type="entry name" value="NB-ARC DOMAIN-CONTAINING PROTEIN"/>
    <property type="match status" value="1"/>
</dbReference>
<dbReference type="EnsemblPlants" id="TraesCS7A02G564000.1">
    <property type="protein sequence ID" value="TraesCS7A02G564000.1.cds1"/>
    <property type="gene ID" value="TraesCS7A02G564000"/>
</dbReference>
<evidence type="ECO:0000259" key="5">
    <source>
        <dbReference type="Pfam" id="PF00931"/>
    </source>
</evidence>
<dbReference type="InterPro" id="IPR055414">
    <property type="entry name" value="LRR_R13L4/SHOC2-like"/>
</dbReference>
<comment type="similarity">
    <text evidence="1">Belongs to the disease resistance NB-LRR family.</text>
</comment>
<dbReference type="PANTHER" id="PTHR33463">
    <property type="entry name" value="NB-ARC DOMAIN-CONTAINING PROTEIN-RELATED"/>
    <property type="match status" value="1"/>
</dbReference>
<dbReference type="InterPro" id="IPR050905">
    <property type="entry name" value="Plant_NBS-LRR"/>
</dbReference>
<dbReference type="SUPFAM" id="SSF52540">
    <property type="entry name" value="P-loop containing nucleoside triphosphate hydrolases"/>
    <property type="match status" value="1"/>
</dbReference>
<dbReference type="Proteomes" id="UP000019116">
    <property type="component" value="Chromosome 7A"/>
</dbReference>
<dbReference type="InterPro" id="IPR032675">
    <property type="entry name" value="LRR_dom_sf"/>
</dbReference>
<dbReference type="InterPro" id="IPR042197">
    <property type="entry name" value="Apaf_helical"/>
</dbReference>
<name>A0A3B6RTF5_WHEAT</name>
<dbReference type="OrthoDB" id="764494at2759"/>
<dbReference type="Gene3D" id="3.40.50.300">
    <property type="entry name" value="P-loop containing nucleotide triphosphate hydrolases"/>
    <property type="match status" value="1"/>
</dbReference>
<keyword evidence="2" id="KW-0677">Repeat</keyword>
<reference evidence="8" key="1">
    <citation type="submission" date="2018-08" db="EMBL/GenBank/DDBJ databases">
        <authorList>
            <person name="Rossello M."/>
        </authorList>
    </citation>
    <scope>NUCLEOTIDE SEQUENCE [LARGE SCALE GENOMIC DNA]</scope>
    <source>
        <strain evidence="8">cv. Chinese Spring</strain>
    </source>
</reference>
<protein>
    <submittedName>
        <fullName evidence="8">Uncharacterized protein</fullName>
    </submittedName>
</protein>
<organism evidence="8">
    <name type="scientific">Triticum aestivum</name>
    <name type="common">Wheat</name>
    <dbReference type="NCBI Taxonomy" id="4565"/>
    <lineage>
        <taxon>Eukaryota</taxon>
        <taxon>Viridiplantae</taxon>
        <taxon>Streptophyta</taxon>
        <taxon>Embryophyta</taxon>
        <taxon>Tracheophyta</taxon>
        <taxon>Spermatophyta</taxon>
        <taxon>Magnoliopsida</taxon>
        <taxon>Liliopsida</taxon>
        <taxon>Poales</taxon>
        <taxon>Poaceae</taxon>
        <taxon>BOP clade</taxon>
        <taxon>Pooideae</taxon>
        <taxon>Triticodae</taxon>
        <taxon>Triticeae</taxon>
        <taxon>Triticinae</taxon>
        <taxon>Triticum</taxon>
    </lineage>
</organism>
<dbReference type="FunFam" id="1.10.8.430:FF:000003">
    <property type="entry name" value="Probable disease resistance protein At5g66910"/>
    <property type="match status" value="1"/>
</dbReference>
<accession>A0A3B6RTF5</accession>